<gene>
    <name evidence="5" type="ORF">DUNSADRAFT_12436</name>
</gene>
<feature type="domain" description="Apoptosis-antagonizing transcription factor C-terminal" evidence="3">
    <location>
        <begin position="317"/>
        <end position="390"/>
    </location>
</feature>
<dbReference type="Pfam" id="PF13339">
    <property type="entry name" value="AATF-Che1"/>
    <property type="match status" value="1"/>
</dbReference>
<organism evidence="5 6">
    <name type="scientific">Dunaliella salina</name>
    <name type="common">Green alga</name>
    <name type="synonym">Protococcus salinus</name>
    <dbReference type="NCBI Taxonomy" id="3046"/>
    <lineage>
        <taxon>Eukaryota</taxon>
        <taxon>Viridiplantae</taxon>
        <taxon>Chlorophyta</taxon>
        <taxon>core chlorophytes</taxon>
        <taxon>Chlorophyceae</taxon>
        <taxon>CS clade</taxon>
        <taxon>Chlamydomonadales</taxon>
        <taxon>Dunaliellaceae</taxon>
        <taxon>Dunaliella</taxon>
    </lineage>
</organism>
<feature type="compositionally biased region" description="Polar residues" evidence="2">
    <location>
        <begin position="192"/>
        <end position="204"/>
    </location>
</feature>
<dbReference type="PANTHER" id="PTHR15565">
    <property type="entry name" value="AATF PROTEIN APOPTOSIS ANTAGONIZING TRANSCRIPTION FACTOR"/>
    <property type="match status" value="1"/>
</dbReference>
<protein>
    <submittedName>
        <fullName evidence="5">Apoptosis-antagonizing transcription factor</fullName>
    </submittedName>
</protein>
<evidence type="ECO:0000256" key="1">
    <source>
        <dbReference type="ARBA" id="ARBA00008966"/>
    </source>
</evidence>
<dbReference type="EMBL" id="MU069483">
    <property type="protein sequence ID" value="KAF5841508.1"/>
    <property type="molecule type" value="Genomic_DNA"/>
</dbReference>
<reference evidence="5" key="1">
    <citation type="submission" date="2017-08" db="EMBL/GenBank/DDBJ databases">
        <authorList>
            <person name="Polle J.E."/>
            <person name="Barry K."/>
            <person name="Cushman J."/>
            <person name="Schmutz J."/>
            <person name="Tran D."/>
            <person name="Hathwaick L.T."/>
            <person name="Yim W.C."/>
            <person name="Jenkins J."/>
            <person name="Mckie-Krisberg Z.M."/>
            <person name="Prochnik S."/>
            <person name="Lindquist E."/>
            <person name="Dockter R.B."/>
            <person name="Adam C."/>
            <person name="Molina H."/>
            <person name="Bunkerborg J."/>
            <person name="Jin E."/>
            <person name="Buchheim M."/>
            <person name="Magnuson J."/>
        </authorList>
    </citation>
    <scope>NUCLEOTIDE SEQUENCE</scope>
    <source>
        <strain evidence="5">CCAP 19/18</strain>
    </source>
</reference>
<feature type="region of interest" description="Disordered" evidence="2">
    <location>
        <begin position="1"/>
        <end position="119"/>
    </location>
</feature>
<dbReference type="InterPro" id="IPR025160">
    <property type="entry name" value="AATF"/>
</dbReference>
<dbReference type="InterPro" id="IPR012617">
    <property type="entry name" value="AATF_C"/>
</dbReference>
<comment type="caution">
    <text evidence="5">The sequence shown here is derived from an EMBL/GenBank/DDBJ whole genome shotgun (WGS) entry which is preliminary data.</text>
</comment>
<evidence type="ECO:0000256" key="2">
    <source>
        <dbReference type="SAM" id="MobiDB-lite"/>
    </source>
</evidence>
<comment type="similarity">
    <text evidence="1">Belongs to the AATF family.</text>
</comment>
<feature type="region of interest" description="Disordered" evidence="2">
    <location>
        <begin position="192"/>
        <end position="240"/>
    </location>
</feature>
<dbReference type="PANTHER" id="PTHR15565:SF0">
    <property type="entry name" value="PROTEIN AATF"/>
    <property type="match status" value="1"/>
</dbReference>
<keyword evidence="6" id="KW-1185">Reference proteome</keyword>
<feature type="compositionally biased region" description="Acidic residues" evidence="2">
    <location>
        <begin position="34"/>
        <end position="52"/>
    </location>
</feature>
<proteinExistence type="inferred from homology"/>
<feature type="domain" description="AATF leucine zipper-containing" evidence="4">
    <location>
        <begin position="116"/>
        <end position="269"/>
    </location>
</feature>
<dbReference type="InterPro" id="IPR039223">
    <property type="entry name" value="AATF/Bfr2"/>
</dbReference>
<sequence>MRPPSPQEEDMGTEAQESSKDLQSPSEGLTPYDEAMERDSDDLGSMGEEEIEGSGKQAKESEGGKSGQSGSGRQQNGGNDMQGGGPSSSGEGRGKEQEEEGLTAVGGQGLRGSRAASKGPAVINQQNLYKHFLETRILLQKVVLRSNETRLRPPDACAPKTKSAQRALAGTASQALLHLMQVHDALLDQSQAPKAGHGSQSQPALASAEGEDLEALSSRVQQSLQAGPAGAQGSTQGGSMTDDLWQVLTRRFEASASMREAAMERWQSRTVFQQQQGAVGASGKPFRAFNQRALEDKSRKSPAAGPDGESFDDSSFYSQLLKEFLEASGGLSNVAALNSTKGVKKHRNVDRRASKSRRLRFHVQEKLVNFMVPVPQEPPAFASQLFANLFGFDR</sequence>
<accession>A0ABQ7H3R8</accession>
<dbReference type="Pfam" id="PF08164">
    <property type="entry name" value="TRAUB"/>
    <property type="match status" value="1"/>
</dbReference>
<name>A0ABQ7H3R8_DUNSA</name>
<evidence type="ECO:0000259" key="4">
    <source>
        <dbReference type="Pfam" id="PF13339"/>
    </source>
</evidence>
<evidence type="ECO:0000313" key="6">
    <source>
        <dbReference type="Proteomes" id="UP000815325"/>
    </source>
</evidence>
<evidence type="ECO:0000259" key="3">
    <source>
        <dbReference type="Pfam" id="PF08164"/>
    </source>
</evidence>
<evidence type="ECO:0000313" key="5">
    <source>
        <dbReference type="EMBL" id="KAF5841508.1"/>
    </source>
</evidence>
<dbReference type="Proteomes" id="UP000815325">
    <property type="component" value="Unassembled WGS sequence"/>
</dbReference>